<feature type="transmembrane region" description="Helical" evidence="1">
    <location>
        <begin position="386"/>
        <end position="408"/>
    </location>
</feature>
<evidence type="ECO:0000256" key="1">
    <source>
        <dbReference type="SAM" id="Phobius"/>
    </source>
</evidence>
<feature type="transmembrane region" description="Helical" evidence="1">
    <location>
        <begin position="42"/>
        <end position="64"/>
    </location>
</feature>
<evidence type="ECO:0000313" key="2">
    <source>
        <dbReference type="EMBL" id="SCY24732.1"/>
    </source>
</evidence>
<keyword evidence="1" id="KW-0812">Transmembrane</keyword>
<dbReference type="EMBL" id="FMVM01000003">
    <property type="protein sequence ID" value="SCY24732.1"/>
    <property type="molecule type" value="Genomic_DNA"/>
</dbReference>
<sequence>MSRLPFLFIITGIVGFVMYHAFSLLSLTGWLGDELRGPEGWFHAHLFVLGWATMLAMGAVYQLIHVILQTNIYSAVLGYCHYFLFTVGATGMLIGFIRTDVIWIAGSATLALSGILLFGLNMGITLYRASIWNPVTISAACACLYLVLTGLSGMLMGLNFAFGDWNGLHQRLFGAHIWMGTLGWFGMLITGFSYKMLPMFYLSHDFSIRLQKMVLVLWNAAVITGVIAFLTGIQGGLLWFALLLLTGALICYVYHLEQIQEKRHKSNPGPGIRWTVYVSRALLVYSMALLIYSAQDVELLLDSRVVLLTGWVYLGGWVSLTILGYASKIVPFLWWTHKYGKLAGRPGTPLMAGMLSEKRINHGILAMVAASLLLVSGILINLAEVMMVGGTLLSMISIVYISNIALVFRR</sequence>
<keyword evidence="1" id="KW-0472">Membrane</keyword>
<reference evidence="3" key="1">
    <citation type="submission" date="2016-10" db="EMBL/GenBank/DDBJ databases">
        <authorList>
            <person name="Varghese N."/>
            <person name="Submissions S."/>
        </authorList>
    </citation>
    <scope>NUCLEOTIDE SEQUENCE [LARGE SCALE GENOMIC DNA]</scope>
    <source>
        <strain evidence="3">BL9</strain>
    </source>
</reference>
<feature type="transmembrane region" description="Helical" evidence="1">
    <location>
        <begin position="214"/>
        <end position="231"/>
    </location>
</feature>
<keyword evidence="3" id="KW-1185">Reference proteome</keyword>
<evidence type="ECO:0000313" key="3">
    <source>
        <dbReference type="Proteomes" id="UP000198538"/>
    </source>
</evidence>
<dbReference type="Gene3D" id="1.20.210.10">
    <property type="entry name" value="Cytochrome c oxidase-like, subunit I domain"/>
    <property type="match status" value="1"/>
</dbReference>
<feature type="transmembrane region" description="Helical" evidence="1">
    <location>
        <begin position="76"/>
        <end position="97"/>
    </location>
</feature>
<dbReference type="AlphaFoldDB" id="A0A1G5ECN8"/>
<evidence type="ECO:0008006" key="4">
    <source>
        <dbReference type="Google" id="ProtNLM"/>
    </source>
</evidence>
<feature type="transmembrane region" description="Helical" evidence="1">
    <location>
        <begin position="360"/>
        <end position="380"/>
    </location>
</feature>
<feature type="transmembrane region" description="Helical" evidence="1">
    <location>
        <begin position="7"/>
        <end position="30"/>
    </location>
</feature>
<feature type="transmembrane region" description="Helical" evidence="1">
    <location>
        <begin position="182"/>
        <end position="202"/>
    </location>
</feature>
<feature type="transmembrane region" description="Helical" evidence="1">
    <location>
        <begin position="139"/>
        <end position="162"/>
    </location>
</feature>
<feature type="transmembrane region" description="Helical" evidence="1">
    <location>
        <begin position="103"/>
        <end position="127"/>
    </location>
</feature>
<dbReference type="InterPro" id="IPR036927">
    <property type="entry name" value="Cyt_c_oxase-like_su1_sf"/>
</dbReference>
<name>A0A1G5ECN8_9BACL</name>
<keyword evidence="1" id="KW-1133">Transmembrane helix</keyword>
<feature type="transmembrane region" description="Helical" evidence="1">
    <location>
        <begin position="274"/>
        <end position="294"/>
    </location>
</feature>
<proteinExistence type="predicted"/>
<gene>
    <name evidence="2" type="ORF">SAMN05720606_103246</name>
</gene>
<feature type="transmembrane region" description="Helical" evidence="1">
    <location>
        <begin position="237"/>
        <end position="254"/>
    </location>
</feature>
<dbReference type="STRING" id="582692.SAMN05720606_103246"/>
<feature type="transmembrane region" description="Helical" evidence="1">
    <location>
        <begin position="314"/>
        <end position="335"/>
    </location>
</feature>
<protein>
    <recommendedName>
        <fullName evidence="4">Cytochrome C and Quinol oxidase polypeptide I</fullName>
    </recommendedName>
</protein>
<dbReference type="Proteomes" id="UP000198538">
    <property type="component" value="Unassembled WGS sequence"/>
</dbReference>
<organism evidence="2 3">
    <name type="scientific">Paenibacillus polysaccharolyticus</name>
    <dbReference type="NCBI Taxonomy" id="582692"/>
    <lineage>
        <taxon>Bacteria</taxon>
        <taxon>Bacillati</taxon>
        <taxon>Bacillota</taxon>
        <taxon>Bacilli</taxon>
        <taxon>Bacillales</taxon>
        <taxon>Paenibacillaceae</taxon>
        <taxon>Paenibacillus</taxon>
    </lineage>
</organism>
<dbReference type="RefSeq" id="WP_090917015.1">
    <property type="nucleotide sequence ID" value="NZ_FMVM01000003.1"/>
</dbReference>
<accession>A0A1G5ECN8</accession>